<proteinExistence type="predicted"/>
<evidence type="ECO:0000259" key="2">
    <source>
        <dbReference type="PROSITE" id="PS51154"/>
    </source>
</evidence>
<dbReference type="Pfam" id="PF01661">
    <property type="entry name" value="Macro"/>
    <property type="match status" value="1"/>
</dbReference>
<dbReference type="PROSITE" id="PS51154">
    <property type="entry name" value="MACRO"/>
    <property type="match status" value="1"/>
</dbReference>
<evidence type="ECO:0000256" key="1">
    <source>
        <dbReference type="SAM" id="MobiDB-lite"/>
    </source>
</evidence>
<dbReference type="PANTHER" id="PTHR11106:SF27">
    <property type="entry name" value="MACRO DOMAIN-CONTAINING PROTEIN"/>
    <property type="match status" value="1"/>
</dbReference>
<dbReference type="AlphaFoldDB" id="A0A7S2F1X8"/>
<dbReference type="SMART" id="SM00506">
    <property type="entry name" value="A1pp"/>
    <property type="match status" value="1"/>
</dbReference>
<dbReference type="SUPFAM" id="SSF52949">
    <property type="entry name" value="Macro domain-like"/>
    <property type="match status" value="1"/>
</dbReference>
<dbReference type="PANTHER" id="PTHR11106">
    <property type="entry name" value="GANGLIOSIDE INDUCED DIFFERENTIATION ASSOCIATED PROTEIN 2-RELATED"/>
    <property type="match status" value="1"/>
</dbReference>
<feature type="domain" description="Macro" evidence="2">
    <location>
        <begin position="93"/>
        <end position="287"/>
    </location>
</feature>
<name>A0A7S2F1X8_9DINO</name>
<dbReference type="InterPro" id="IPR043472">
    <property type="entry name" value="Macro_dom-like"/>
</dbReference>
<dbReference type="Gene3D" id="3.40.220.10">
    <property type="entry name" value="Leucine Aminopeptidase, subunit E, domain 1"/>
    <property type="match status" value="1"/>
</dbReference>
<accession>A0A7S2F1X8</accession>
<gene>
    <name evidence="3" type="ORF">AAND1436_LOCUS3469</name>
</gene>
<evidence type="ECO:0000313" key="3">
    <source>
        <dbReference type="EMBL" id="CAD9367658.1"/>
    </source>
</evidence>
<reference evidence="3" key="1">
    <citation type="submission" date="2021-01" db="EMBL/GenBank/DDBJ databases">
        <authorList>
            <person name="Corre E."/>
            <person name="Pelletier E."/>
            <person name="Niang G."/>
            <person name="Scheremetjew M."/>
            <person name="Finn R."/>
            <person name="Kale V."/>
            <person name="Holt S."/>
            <person name="Cochrane G."/>
            <person name="Meng A."/>
            <person name="Brown T."/>
            <person name="Cohen L."/>
        </authorList>
    </citation>
    <scope>NUCLEOTIDE SEQUENCE</scope>
    <source>
        <strain evidence="3">CCMP2222</strain>
    </source>
</reference>
<sequence length="314" mass="33873">MRSRPVPAAVAARLAACELARHPAEEALLPPVLGFLPTRELLRLALASRQQLSAVLTCEDVWCERVEDDFGGNLERARCWAQRSEGSARELHRRLAELRRAFRDAVVIVQGDLCTVPRTASRTVDAIVCPAVPSCGPYGPCAVAVHRAAGPALDTYLQTTALPAVGGRVRVGQAIATPSFELEGVHTIVHAVGPTWQFDEEDQRRLLRQAYESACRALEASPAGPVRCAATASISTGGNGMSPEVAAPIALAVLRDAVCFGSLECIYVVTLERSFRGKFEEIRRTMLERFNEDPSVPDDANSSDGLSGGEWESE</sequence>
<dbReference type="InterPro" id="IPR002589">
    <property type="entry name" value="Macro_dom"/>
</dbReference>
<feature type="region of interest" description="Disordered" evidence="1">
    <location>
        <begin position="290"/>
        <end position="314"/>
    </location>
</feature>
<protein>
    <recommendedName>
        <fullName evidence="2">Macro domain-containing protein</fullName>
    </recommendedName>
</protein>
<organism evidence="3">
    <name type="scientific">Alexandrium andersonii</name>
    <dbReference type="NCBI Taxonomy" id="327968"/>
    <lineage>
        <taxon>Eukaryota</taxon>
        <taxon>Sar</taxon>
        <taxon>Alveolata</taxon>
        <taxon>Dinophyceae</taxon>
        <taxon>Gonyaulacales</taxon>
        <taxon>Pyrocystaceae</taxon>
        <taxon>Alexandrium</taxon>
    </lineage>
</organism>
<dbReference type="EMBL" id="HBGQ01006919">
    <property type="protein sequence ID" value="CAD9367658.1"/>
    <property type="molecule type" value="Transcribed_RNA"/>
</dbReference>